<evidence type="ECO:0000313" key="5">
    <source>
        <dbReference type="Proteomes" id="UP000694863"/>
    </source>
</evidence>
<evidence type="ECO:0000256" key="2">
    <source>
        <dbReference type="ARBA" id="ARBA00023157"/>
    </source>
</evidence>
<evidence type="ECO:0000256" key="3">
    <source>
        <dbReference type="SAM" id="SignalP"/>
    </source>
</evidence>
<dbReference type="InterPro" id="IPR016186">
    <property type="entry name" value="C-type_lectin-like/link_sf"/>
</dbReference>
<protein>
    <submittedName>
        <fullName evidence="6">Lithostathine-1-alpha-like isoform X2</fullName>
    </submittedName>
</protein>
<keyword evidence="2" id="KW-1015">Disulfide bond</keyword>
<dbReference type="InterPro" id="IPR018378">
    <property type="entry name" value="C-type_lectin_CS"/>
</dbReference>
<dbReference type="Gene3D" id="3.10.100.10">
    <property type="entry name" value="Mannose-Binding Protein A, subunit A"/>
    <property type="match status" value="1"/>
</dbReference>
<dbReference type="InterPro" id="IPR016187">
    <property type="entry name" value="CTDL_fold"/>
</dbReference>
<keyword evidence="1" id="KW-0430">Lectin</keyword>
<dbReference type="SUPFAM" id="SSF56436">
    <property type="entry name" value="C-type lectin-like"/>
    <property type="match status" value="1"/>
</dbReference>
<dbReference type="Pfam" id="PF00059">
    <property type="entry name" value="Lectin_C"/>
    <property type="match status" value="1"/>
</dbReference>
<gene>
    <name evidence="6" type="primary">LOC101649761</name>
</gene>
<keyword evidence="3" id="KW-0732">Signal</keyword>
<dbReference type="PROSITE" id="PS00615">
    <property type="entry name" value="C_TYPE_LECTIN_1"/>
    <property type="match status" value="1"/>
</dbReference>
<feature type="signal peptide" evidence="3">
    <location>
        <begin position="1"/>
        <end position="22"/>
    </location>
</feature>
<evidence type="ECO:0000256" key="1">
    <source>
        <dbReference type="ARBA" id="ARBA00022734"/>
    </source>
</evidence>
<dbReference type="PROSITE" id="PS50041">
    <property type="entry name" value="C_TYPE_LECTIN_2"/>
    <property type="match status" value="1"/>
</dbReference>
<dbReference type="PANTHER" id="PTHR22803">
    <property type="entry name" value="MANNOSE, PHOSPHOLIPASE, LECTIN RECEPTOR RELATED"/>
    <property type="match status" value="1"/>
</dbReference>
<proteinExistence type="predicted"/>
<keyword evidence="5" id="KW-1185">Reference proteome</keyword>
<reference evidence="6" key="1">
    <citation type="submission" date="2025-08" db="UniProtKB">
        <authorList>
            <consortium name="RefSeq"/>
        </authorList>
    </citation>
    <scope>IDENTIFICATION</scope>
</reference>
<accession>A0ABM0J3B8</accession>
<dbReference type="Proteomes" id="UP000694863">
    <property type="component" value="Unplaced"/>
</dbReference>
<dbReference type="RefSeq" id="XP_004713902.1">
    <property type="nucleotide sequence ID" value="XM_004713845.1"/>
</dbReference>
<feature type="chain" id="PRO_5047354115" evidence="3">
    <location>
        <begin position="23"/>
        <end position="167"/>
    </location>
</feature>
<evidence type="ECO:0000313" key="6">
    <source>
        <dbReference type="RefSeq" id="XP_004713902.1"/>
    </source>
</evidence>
<name>A0ABM0J3B8_ECHTE</name>
<organism evidence="5 6">
    <name type="scientific">Echinops telfairi</name>
    <name type="common">Lesser hedgehog tenrec</name>
    <dbReference type="NCBI Taxonomy" id="9371"/>
    <lineage>
        <taxon>Eukaryota</taxon>
        <taxon>Metazoa</taxon>
        <taxon>Chordata</taxon>
        <taxon>Craniata</taxon>
        <taxon>Vertebrata</taxon>
        <taxon>Euteleostomi</taxon>
        <taxon>Mammalia</taxon>
        <taxon>Eutheria</taxon>
        <taxon>Afrotheria</taxon>
        <taxon>Tenrecidae</taxon>
        <taxon>Tenrecinae</taxon>
        <taxon>Echinops</taxon>
    </lineage>
</organism>
<dbReference type="GeneID" id="101649761"/>
<dbReference type="SMART" id="SM00034">
    <property type="entry name" value="CLECT"/>
    <property type="match status" value="1"/>
</dbReference>
<feature type="domain" description="C-type lectin" evidence="4">
    <location>
        <begin position="44"/>
        <end position="164"/>
    </location>
</feature>
<dbReference type="InterPro" id="IPR050111">
    <property type="entry name" value="C-type_lectin/snaclec_domain"/>
</dbReference>
<evidence type="ECO:0000259" key="4">
    <source>
        <dbReference type="PROSITE" id="PS50041"/>
    </source>
</evidence>
<dbReference type="InterPro" id="IPR001304">
    <property type="entry name" value="C-type_lectin-like"/>
</dbReference>
<dbReference type="PRINTS" id="PR01504">
    <property type="entry name" value="PNCREATITSAP"/>
</dbReference>
<sequence length="167" mass="18567">MACTNSCLILSSCLMLLCLSQGLSVAQTEFPSARISCPEGSNAYGSYCYYFNEYPETWVDADLFCQNMHSGHLVSVLNQAEAKFVASLIKESGTNDRNVWVGLHDPKKNRRWHWSSGSLVSYKAWAVGAPSSVNPGYCVSLTSNTGFQQWKDQQCEASFSFVCKFKN</sequence>